<feature type="transmembrane region" description="Helical" evidence="1">
    <location>
        <begin position="20"/>
        <end position="44"/>
    </location>
</feature>
<accession>L0JXY7</accession>
<gene>
    <name evidence="2" type="ORF">Natoc_1831</name>
</gene>
<dbReference type="KEGG" id="nou:Natoc_1831"/>
<proteinExistence type="predicted"/>
<organism evidence="2 3">
    <name type="scientific">Natronococcus occultus SP4</name>
    <dbReference type="NCBI Taxonomy" id="694430"/>
    <lineage>
        <taxon>Archaea</taxon>
        <taxon>Methanobacteriati</taxon>
        <taxon>Methanobacteriota</taxon>
        <taxon>Stenosarchaea group</taxon>
        <taxon>Halobacteria</taxon>
        <taxon>Halobacteriales</taxon>
        <taxon>Natrialbaceae</taxon>
        <taxon>Natronococcus</taxon>
    </lineage>
</organism>
<sequence>MELRQLADVLEGGDLTGRQAATIVARWMALTAAFGIVVFVAVFVF</sequence>
<keyword evidence="1" id="KW-0812">Transmembrane</keyword>
<dbReference type="HOGENOM" id="CLU_3194599_0_0_2"/>
<reference evidence="2 3" key="1">
    <citation type="submission" date="2012-11" db="EMBL/GenBank/DDBJ databases">
        <title>FINISHED of Natronococcus occultus SP4, DSM 3396.</title>
        <authorList>
            <consortium name="DOE Joint Genome Institute"/>
            <person name="Eisen J."/>
            <person name="Huntemann M."/>
            <person name="Wei C.-L."/>
            <person name="Han J."/>
            <person name="Detter J.C."/>
            <person name="Han C."/>
            <person name="Tapia R."/>
            <person name="Chen A."/>
            <person name="Kyrpides N."/>
            <person name="Mavromatis K."/>
            <person name="Markowitz V."/>
            <person name="Szeto E."/>
            <person name="Ivanova N."/>
            <person name="Mikhailova N."/>
            <person name="Ovchinnikova G."/>
            <person name="Pagani I."/>
            <person name="Pati A."/>
            <person name="Goodwin L."/>
            <person name="Nordberg H.P."/>
            <person name="Cantor M.N."/>
            <person name="Hua S.X."/>
            <person name="Woyke T."/>
            <person name="Eisen J."/>
            <person name="Klenk H.-P."/>
            <person name="Klenk H.-P."/>
        </authorList>
    </citation>
    <scope>NUCLEOTIDE SEQUENCE [LARGE SCALE GENOMIC DNA]</scope>
    <source>
        <strain evidence="2 3">SP4</strain>
    </source>
</reference>
<keyword evidence="3" id="KW-1185">Reference proteome</keyword>
<evidence type="ECO:0000256" key="1">
    <source>
        <dbReference type="SAM" id="Phobius"/>
    </source>
</evidence>
<keyword evidence="1" id="KW-0472">Membrane</keyword>
<dbReference type="AlphaFoldDB" id="L0JXY7"/>
<name>L0JXY7_9EURY</name>
<evidence type="ECO:0000313" key="2">
    <source>
        <dbReference type="EMBL" id="AGB37626.1"/>
    </source>
</evidence>
<dbReference type="Proteomes" id="UP000010878">
    <property type="component" value="Chromosome"/>
</dbReference>
<protein>
    <submittedName>
        <fullName evidence="2">Uncharacterized protein</fullName>
    </submittedName>
</protein>
<keyword evidence="1" id="KW-1133">Transmembrane helix</keyword>
<evidence type="ECO:0000313" key="3">
    <source>
        <dbReference type="Proteomes" id="UP000010878"/>
    </source>
</evidence>
<dbReference type="GeneID" id="54763866"/>
<dbReference type="EMBL" id="CP003929">
    <property type="protein sequence ID" value="AGB37626.1"/>
    <property type="molecule type" value="Genomic_DNA"/>
</dbReference>
<dbReference type="eggNOG" id="arCOG15219">
    <property type="taxonomic scope" value="Archaea"/>
</dbReference>
<dbReference type="RefSeq" id="WP_015321071.1">
    <property type="nucleotide sequence ID" value="NC_019974.1"/>
</dbReference>